<dbReference type="InterPro" id="IPR050297">
    <property type="entry name" value="LipidA_mod_glycosyltrf_83"/>
</dbReference>
<dbReference type="KEGG" id="lkm:EFP84_06135"/>
<feature type="transmembrane region" description="Helical" evidence="8">
    <location>
        <begin position="260"/>
        <end position="283"/>
    </location>
</feature>
<dbReference type="Pfam" id="PF13231">
    <property type="entry name" value="PMT_2"/>
    <property type="match status" value="1"/>
</dbReference>
<dbReference type="GO" id="GO:0009103">
    <property type="term" value="P:lipopolysaccharide biosynthetic process"/>
    <property type="evidence" value="ECO:0007669"/>
    <property type="project" value="UniProtKB-ARBA"/>
</dbReference>
<evidence type="ECO:0000256" key="1">
    <source>
        <dbReference type="ARBA" id="ARBA00004651"/>
    </source>
</evidence>
<feature type="transmembrane region" description="Helical" evidence="8">
    <location>
        <begin position="347"/>
        <end position="368"/>
    </location>
</feature>
<dbReference type="GO" id="GO:0010041">
    <property type="term" value="P:response to iron(III) ion"/>
    <property type="evidence" value="ECO:0007669"/>
    <property type="project" value="TreeGrafter"/>
</dbReference>
<dbReference type="GO" id="GO:0016763">
    <property type="term" value="F:pentosyltransferase activity"/>
    <property type="evidence" value="ECO:0007669"/>
    <property type="project" value="TreeGrafter"/>
</dbReference>
<evidence type="ECO:0000256" key="5">
    <source>
        <dbReference type="ARBA" id="ARBA00022692"/>
    </source>
</evidence>
<accession>A0AAD0XPH7</accession>
<evidence type="ECO:0000256" key="4">
    <source>
        <dbReference type="ARBA" id="ARBA00022679"/>
    </source>
</evidence>
<comment type="subcellular location">
    <subcellularLocation>
        <location evidence="1">Cell membrane</location>
        <topology evidence="1">Multi-pass membrane protein</topology>
    </subcellularLocation>
</comment>
<dbReference type="PANTHER" id="PTHR33908">
    <property type="entry name" value="MANNOSYLTRANSFERASE YKCB-RELATED"/>
    <property type="match status" value="1"/>
</dbReference>
<evidence type="ECO:0000256" key="6">
    <source>
        <dbReference type="ARBA" id="ARBA00022989"/>
    </source>
</evidence>
<keyword evidence="6 8" id="KW-1133">Transmembrane helix</keyword>
<feature type="transmembrane region" description="Helical" evidence="8">
    <location>
        <begin position="425"/>
        <end position="445"/>
    </location>
</feature>
<protein>
    <submittedName>
        <fullName evidence="10">Glycosyltransferase family 39 protein</fullName>
    </submittedName>
</protein>
<sequence length="551" mass="63342">MKIENRIFWLFLLTYFVLLCIGLGSFPLIDWDENIYGSASKSMFTSGDYLRISVNGQLFTEKPPFYFWLASFFYSIFGIGEFATRLPSVLSGLFSFSVLYFFGKRLVSEKFGLLWSLIYSSSLLPLLLSRTAYIDHLFNTFLLCSVLCLFLYDLEQKEKNNSVALKWLILASFGMGIGTLTKGPLGIAIPAFSFAAVRIAEKRFRFSYIHFLLCMILTLGVVSSYYLTDYWMHGEGFIAGFVEFQKKLLTKSLESHTGPWFYHVLVVLIGFFPWTPLLFGYALKPWTSVFENGNTNTFAKILFAWAGIVLIIFSIVQTKLPHYSSSIYFPLSFFAAYAIQNDKRSRLLGWVSGYGAIIAFFFLLLPWIAQLAIGSSNFRPNIGDGFDFQISILDYLPGILIASSVFASIYLLVRSIHKEKKYIGFFSILWIGMLSWISTLSFTLAPKVMDVLQGRILKFSDIAEAEKGKLVFYKYLSFYPMFYRENKIHIVGSYKFKDEERLLTEPDDQRLFLVANRNSLMELNFLYPKLTFTPISNEGDLFLIRAERKKF</sequence>
<evidence type="ECO:0000256" key="3">
    <source>
        <dbReference type="ARBA" id="ARBA00022676"/>
    </source>
</evidence>
<feature type="transmembrane region" description="Helical" evidence="8">
    <location>
        <begin position="209"/>
        <end position="227"/>
    </location>
</feature>
<keyword evidence="2" id="KW-1003">Cell membrane</keyword>
<dbReference type="Proteomes" id="UP000276407">
    <property type="component" value="Chromosome 1"/>
</dbReference>
<proteinExistence type="predicted"/>
<dbReference type="EMBL" id="CP033614">
    <property type="protein sequence ID" value="AYV55132.1"/>
    <property type="molecule type" value="Genomic_DNA"/>
</dbReference>
<dbReference type="PANTHER" id="PTHR33908:SF3">
    <property type="entry name" value="UNDECAPRENYL PHOSPHATE-ALPHA-4-AMINO-4-DEOXY-L-ARABINOSE ARABINOSYL TRANSFERASE"/>
    <property type="match status" value="1"/>
</dbReference>
<feature type="domain" description="Glycosyltransferase RgtA/B/C/D-like" evidence="9">
    <location>
        <begin position="62"/>
        <end position="223"/>
    </location>
</feature>
<feature type="transmembrane region" description="Helical" evidence="8">
    <location>
        <begin position="295"/>
        <end position="316"/>
    </location>
</feature>
<keyword evidence="4" id="KW-0808">Transferase</keyword>
<gene>
    <name evidence="10" type="ORF">EFP84_06135</name>
</gene>
<feature type="transmembrane region" description="Helical" evidence="8">
    <location>
        <begin position="322"/>
        <end position="340"/>
    </location>
</feature>
<evidence type="ECO:0000256" key="8">
    <source>
        <dbReference type="SAM" id="Phobius"/>
    </source>
</evidence>
<evidence type="ECO:0000313" key="10">
    <source>
        <dbReference type="EMBL" id="AYV55132.1"/>
    </source>
</evidence>
<feature type="transmembrane region" description="Helical" evidence="8">
    <location>
        <begin position="113"/>
        <end position="129"/>
    </location>
</feature>
<evidence type="ECO:0000256" key="2">
    <source>
        <dbReference type="ARBA" id="ARBA00022475"/>
    </source>
</evidence>
<feature type="transmembrane region" description="Helical" evidence="8">
    <location>
        <begin position="7"/>
        <end position="29"/>
    </location>
</feature>
<organism evidence="10 11">
    <name type="scientific">Leptospira kmetyi</name>
    <dbReference type="NCBI Taxonomy" id="408139"/>
    <lineage>
        <taxon>Bacteria</taxon>
        <taxon>Pseudomonadati</taxon>
        <taxon>Spirochaetota</taxon>
        <taxon>Spirochaetia</taxon>
        <taxon>Leptospirales</taxon>
        <taxon>Leptospiraceae</taxon>
        <taxon>Leptospira</taxon>
    </lineage>
</organism>
<keyword evidence="7 8" id="KW-0472">Membrane</keyword>
<evidence type="ECO:0000313" key="11">
    <source>
        <dbReference type="Proteomes" id="UP000276407"/>
    </source>
</evidence>
<feature type="transmembrane region" description="Helical" evidence="8">
    <location>
        <begin position="164"/>
        <end position="197"/>
    </location>
</feature>
<feature type="transmembrane region" description="Helical" evidence="8">
    <location>
        <begin position="388"/>
        <end position="413"/>
    </location>
</feature>
<evidence type="ECO:0000256" key="7">
    <source>
        <dbReference type="ARBA" id="ARBA00023136"/>
    </source>
</evidence>
<dbReference type="RefSeq" id="WP_123179350.1">
    <property type="nucleotide sequence ID" value="NZ_CP033614.1"/>
</dbReference>
<keyword evidence="3" id="KW-0328">Glycosyltransferase</keyword>
<dbReference type="GO" id="GO:0005886">
    <property type="term" value="C:plasma membrane"/>
    <property type="evidence" value="ECO:0007669"/>
    <property type="project" value="UniProtKB-SubCell"/>
</dbReference>
<dbReference type="InterPro" id="IPR038731">
    <property type="entry name" value="RgtA/B/C-like"/>
</dbReference>
<name>A0AAD0XPH7_9LEPT</name>
<evidence type="ECO:0000259" key="9">
    <source>
        <dbReference type="Pfam" id="PF13231"/>
    </source>
</evidence>
<feature type="transmembrane region" description="Helical" evidence="8">
    <location>
        <begin position="89"/>
        <end position="107"/>
    </location>
</feature>
<keyword evidence="5 8" id="KW-0812">Transmembrane</keyword>
<dbReference type="AlphaFoldDB" id="A0AAD0XPH7"/>
<reference evidence="10 11" key="1">
    <citation type="submission" date="2018-11" db="EMBL/GenBank/DDBJ databases">
        <title>Complete genome sequence of Leptospira kmetyi isolate LS 001/16 from soil sample associated with a leptospirosis patient in Kelantan.</title>
        <authorList>
            <person name="Muhammad Yusoff F."/>
            <person name="Muhammad Yusoff S."/>
            <person name="Ahmad M.N."/>
            <person name="Yusof N.Y."/>
            <person name="Aziah I."/>
        </authorList>
    </citation>
    <scope>NUCLEOTIDE SEQUENCE [LARGE SCALE GENOMIC DNA]</scope>
    <source>
        <strain evidence="10 11">LS 001/16</strain>
    </source>
</reference>